<sequence>MSRFDHSLGVMLLLRKFKTPLNEQIAGLLHDISHTAFSHVVDFVFGSEKTHDYQDKKMLQAFELQGINRILKKYQINPAEILNEKNFPLLERKLPDLCADRIDYTLREPWFNRLSKIKPKEFLNHLKVDKKHFVFVDKNWAKKFGLVYLKLDQVTWCTPLQASLYQILAEAIKIGLKKNYH</sequence>
<dbReference type="AlphaFoldDB" id="A0A1G1XZE5"/>
<dbReference type="CDD" id="cd00077">
    <property type="entry name" value="HDc"/>
    <property type="match status" value="1"/>
</dbReference>
<dbReference type="PANTHER" id="PTHR11373:SF41">
    <property type="entry name" value="METAL-DEPENDENT PHOSPHOHYDROLASE"/>
    <property type="match status" value="1"/>
</dbReference>
<organism evidence="2 3">
    <name type="scientific">Candidatus Buchananbacteria bacterium RIFCSPHIGHO2_01_FULL_39_14</name>
    <dbReference type="NCBI Taxonomy" id="1797532"/>
    <lineage>
        <taxon>Bacteria</taxon>
        <taxon>Candidatus Buchananiibacteriota</taxon>
    </lineage>
</organism>
<dbReference type="InterPro" id="IPR006674">
    <property type="entry name" value="HD_domain"/>
</dbReference>
<dbReference type="Gene3D" id="1.10.3210.10">
    <property type="entry name" value="Hypothetical protein af1432"/>
    <property type="match status" value="1"/>
</dbReference>
<dbReference type="InterPro" id="IPR050135">
    <property type="entry name" value="dGTPase-like"/>
</dbReference>
<dbReference type="Proteomes" id="UP000178930">
    <property type="component" value="Unassembled WGS sequence"/>
</dbReference>
<feature type="domain" description="HD" evidence="1">
    <location>
        <begin position="3"/>
        <end position="105"/>
    </location>
</feature>
<dbReference type="SMART" id="SM00471">
    <property type="entry name" value="HDc"/>
    <property type="match status" value="1"/>
</dbReference>
<evidence type="ECO:0000259" key="1">
    <source>
        <dbReference type="PROSITE" id="PS51831"/>
    </source>
</evidence>
<proteinExistence type="predicted"/>
<dbReference type="GO" id="GO:0006203">
    <property type="term" value="P:dGTP catabolic process"/>
    <property type="evidence" value="ECO:0007669"/>
    <property type="project" value="TreeGrafter"/>
</dbReference>
<comment type="caution">
    <text evidence="2">The sequence shown here is derived from an EMBL/GenBank/DDBJ whole genome shotgun (WGS) entry which is preliminary data.</text>
</comment>
<dbReference type="STRING" id="1797532.A2729_01790"/>
<dbReference type="GO" id="GO:0008832">
    <property type="term" value="F:dGTPase activity"/>
    <property type="evidence" value="ECO:0007669"/>
    <property type="project" value="TreeGrafter"/>
</dbReference>
<dbReference type="EMBL" id="MHIB01000008">
    <property type="protein sequence ID" value="OGY44976.1"/>
    <property type="molecule type" value="Genomic_DNA"/>
</dbReference>
<gene>
    <name evidence="2" type="ORF">A2729_01790</name>
</gene>
<protein>
    <recommendedName>
        <fullName evidence="1">HD domain-containing protein</fullName>
    </recommendedName>
</protein>
<evidence type="ECO:0000313" key="2">
    <source>
        <dbReference type="EMBL" id="OGY44976.1"/>
    </source>
</evidence>
<reference evidence="2 3" key="1">
    <citation type="journal article" date="2016" name="Nat. Commun.">
        <title>Thousands of microbial genomes shed light on interconnected biogeochemical processes in an aquifer system.</title>
        <authorList>
            <person name="Anantharaman K."/>
            <person name="Brown C.T."/>
            <person name="Hug L.A."/>
            <person name="Sharon I."/>
            <person name="Castelle C.J."/>
            <person name="Probst A.J."/>
            <person name="Thomas B.C."/>
            <person name="Singh A."/>
            <person name="Wilkins M.J."/>
            <person name="Karaoz U."/>
            <person name="Brodie E.L."/>
            <person name="Williams K.H."/>
            <person name="Hubbard S.S."/>
            <person name="Banfield J.F."/>
        </authorList>
    </citation>
    <scope>NUCLEOTIDE SEQUENCE [LARGE SCALE GENOMIC DNA]</scope>
</reference>
<dbReference type="PANTHER" id="PTHR11373">
    <property type="entry name" value="DEOXYNUCLEOSIDE TRIPHOSPHATE TRIPHOSPHOHYDROLASE"/>
    <property type="match status" value="1"/>
</dbReference>
<accession>A0A1G1XZE5</accession>
<name>A0A1G1XZE5_9BACT</name>
<dbReference type="Pfam" id="PF01966">
    <property type="entry name" value="HD"/>
    <property type="match status" value="1"/>
</dbReference>
<dbReference type="InterPro" id="IPR003607">
    <property type="entry name" value="HD/PDEase_dom"/>
</dbReference>
<evidence type="ECO:0000313" key="3">
    <source>
        <dbReference type="Proteomes" id="UP000178930"/>
    </source>
</evidence>
<dbReference type="SUPFAM" id="SSF109604">
    <property type="entry name" value="HD-domain/PDEase-like"/>
    <property type="match status" value="1"/>
</dbReference>
<dbReference type="PROSITE" id="PS51831">
    <property type="entry name" value="HD"/>
    <property type="match status" value="1"/>
</dbReference>